<gene>
    <name evidence="1" type="ORF">DO97_09520</name>
</gene>
<reference evidence="1 2" key="1">
    <citation type="journal article" date="2014" name="Mol. Ecol.">
        <title>Evolution of Synechococcus.</title>
        <authorList>
            <person name="Dvorak P."/>
            <person name="Casamatta D."/>
            <person name="Hasler P."/>
            <person name="Poulickova A."/>
            <person name="Ondrej V."/>
            <person name="Sanges R."/>
        </authorList>
    </citation>
    <scope>NUCLEOTIDE SEQUENCE [LARGE SCALE GENOMIC DNA]</scope>
    <source>
        <strain evidence="1 2">CAUP A 1101</strain>
    </source>
</reference>
<dbReference type="AlphaFoldDB" id="A0A098TIC6"/>
<evidence type="ECO:0000313" key="2">
    <source>
        <dbReference type="Proteomes" id="UP000030170"/>
    </source>
</evidence>
<comment type="caution">
    <text evidence="1">The sequence shown here is derived from an EMBL/GenBank/DDBJ whole genome shotgun (WGS) entry which is preliminary data.</text>
</comment>
<organism evidence="1 2">
    <name type="scientific">Neosynechococcus sphagnicola sy1</name>
    <dbReference type="NCBI Taxonomy" id="1497020"/>
    <lineage>
        <taxon>Bacteria</taxon>
        <taxon>Bacillati</taxon>
        <taxon>Cyanobacteriota</taxon>
        <taxon>Cyanophyceae</taxon>
        <taxon>Neosynechococcales</taxon>
        <taxon>Neosynechococcaceae</taxon>
        <taxon>Neosynechococcus</taxon>
    </lineage>
</organism>
<keyword evidence="2" id="KW-1185">Reference proteome</keyword>
<name>A0A098TIC6_9CYAN</name>
<sequence length="64" mass="7425">MVENPPNCGITDGHQFWRQTNKGIATSHHCFQVLPHHWQQWTQISDLMLQEVEGSELLHNYQGA</sequence>
<accession>A0A098TIC6</accession>
<protein>
    <submittedName>
        <fullName evidence="1">Uncharacterized protein</fullName>
    </submittedName>
</protein>
<dbReference type="Proteomes" id="UP000030170">
    <property type="component" value="Unassembled WGS sequence"/>
</dbReference>
<dbReference type="RefSeq" id="WP_036534128.1">
    <property type="nucleotide sequence ID" value="NZ_JJML01000029.1"/>
</dbReference>
<dbReference type="EMBL" id="JJML01000029">
    <property type="protein sequence ID" value="KGF72330.1"/>
    <property type="molecule type" value="Genomic_DNA"/>
</dbReference>
<proteinExistence type="predicted"/>
<evidence type="ECO:0000313" key="1">
    <source>
        <dbReference type="EMBL" id="KGF72330.1"/>
    </source>
</evidence>